<accession>A0A1F6W3F8</accession>
<feature type="domain" description="DUF559" evidence="1">
    <location>
        <begin position="14"/>
        <end position="58"/>
    </location>
</feature>
<evidence type="ECO:0000313" key="2">
    <source>
        <dbReference type="EMBL" id="OGI76419.1"/>
    </source>
</evidence>
<evidence type="ECO:0000259" key="1">
    <source>
        <dbReference type="Pfam" id="PF04480"/>
    </source>
</evidence>
<proteinExistence type="predicted"/>
<name>A0A1F6W3F8_9BACT</name>
<protein>
    <recommendedName>
        <fullName evidence="1">DUF559 domain-containing protein</fullName>
    </recommendedName>
</protein>
<dbReference type="Pfam" id="PF04480">
    <property type="entry name" value="DUF559"/>
    <property type="match status" value="1"/>
</dbReference>
<dbReference type="EMBL" id="MFUG01000003">
    <property type="protein sequence ID" value="OGI76419.1"/>
    <property type="molecule type" value="Genomic_DNA"/>
</dbReference>
<dbReference type="Proteomes" id="UP000179275">
    <property type="component" value="Unassembled WGS sequence"/>
</dbReference>
<sequence length="94" mass="11499">MQKYNIPYIPYDKKLVSRARELRKEEIETERKFWNEILKDEKLNKYKFTRQKPLDHFINPSLIKEGEIQISIKRDSHLYFYSLCVNINLDLGTY</sequence>
<gene>
    <name evidence="2" type="ORF">A3C67_02185</name>
</gene>
<comment type="caution">
    <text evidence="2">The sequence shown here is derived from an EMBL/GenBank/DDBJ whole genome shotgun (WGS) entry which is preliminary data.</text>
</comment>
<dbReference type="STRING" id="1801756.A3C67_02185"/>
<reference evidence="2 3" key="1">
    <citation type="journal article" date="2016" name="Nat. Commun.">
        <title>Thousands of microbial genomes shed light on interconnected biogeochemical processes in an aquifer system.</title>
        <authorList>
            <person name="Anantharaman K."/>
            <person name="Brown C.T."/>
            <person name="Hug L.A."/>
            <person name="Sharon I."/>
            <person name="Castelle C.J."/>
            <person name="Probst A.J."/>
            <person name="Thomas B.C."/>
            <person name="Singh A."/>
            <person name="Wilkins M.J."/>
            <person name="Karaoz U."/>
            <person name="Brodie E.L."/>
            <person name="Williams K.H."/>
            <person name="Hubbard S.S."/>
            <person name="Banfield J.F."/>
        </authorList>
    </citation>
    <scope>NUCLEOTIDE SEQUENCE [LARGE SCALE GENOMIC DNA]</scope>
</reference>
<evidence type="ECO:0000313" key="3">
    <source>
        <dbReference type="Proteomes" id="UP000179275"/>
    </source>
</evidence>
<dbReference type="AlphaFoldDB" id="A0A1F6W3F8"/>
<dbReference type="InterPro" id="IPR007569">
    <property type="entry name" value="DUF559"/>
</dbReference>
<organism evidence="2 3">
    <name type="scientific">Candidatus Nomurabacteria bacterium RIFCSPHIGHO2_02_FULL_42_19</name>
    <dbReference type="NCBI Taxonomy" id="1801756"/>
    <lineage>
        <taxon>Bacteria</taxon>
        <taxon>Candidatus Nomuraibacteriota</taxon>
    </lineage>
</organism>